<proteinExistence type="predicted"/>
<dbReference type="EMBL" id="CAMXCT020001482">
    <property type="protein sequence ID" value="CAL1143857.1"/>
    <property type="molecule type" value="Genomic_DNA"/>
</dbReference>
<dbReference type="OrthoDB" id="407714at2759"/>
<sequence>MTKSSRKSFCSHWPRREVVKKGSGEEIRELVAQGKPVLIYRKFRVLPNAWFGITGGWEVEFLLLYLEKAEHFEQQLPDDTRAELAKGNKGAFLGYPFYQTLEENAPDITGLTTPQVSLLAAQAEYSLKENAALLKQFLGAFYSPRAAARSLLAVAQVLRRIHRDGFVYNDLHDGNILRRLDMDSYKVIDLGSVTRALAALNVAM</sequence>
<name>A0A9P1CDZ4_9DINO</name>
<dbReference type="EMBL" id="CAMXCT010001482">
    <property type="protein sequence ID" value="CAI3990482.1"/>
    <property type="molecule type" value="Genomic_DNA"/>
</dbReference>
<reference evidence="1" key="1">
    <citation type="submission" date="2022-10" db="EMBL/GenBank/DDBJ databases">
        <authorList>
            <person name="Chen Y."/>
            <person name="Dougan E. K."/>
            <person name="Chan C."/>
            <person name="Rhodes N."/>
            <person name="Thang M."/>
        </authorList>
    </citation>
    <scope>NUCLEOTIDE SEQUENCE</scope>
</reference>
<dbReference type="InterPro" id="IPR011009">
    <property type="entry name" value="Kinase-like_dom_sf"/>
</dbReference>
<evidence type="ECO:0000313" key="1">
    <source>
        <dbReference type="EMBL" id="CAI3990482.1"/>
    </source>
</evidence>
<dbReference type="Proteomes" id="UP001152797">
    <property type="component" value="Unassembled WGS sequence"/>
</dbReference>
<accession>A0A9P1CDZ4</accession>
<evidence type="ECO:0000313" key="3">
    <source>
        <dbReference type="EMBL" id="CAL4777794.1"/>
    </source>
</evidence>
<comment type="caution">
    <text evidence="1">The sequence shown here is derived from an EMBL/GenBank/DDBJ whole genome shotgun (WGS) entry which is preliminary data.</text>
</comment>
<evidence type="ECO:0000313" key="2">
    <source>
        <dbReference type="EMBL" id="CAL1143857.1"/>
    </source>
</evidence>
<evidence type="ECO:0000313" key="4">
    <source>
        <dbReference type="Proteomes" id="UP001152797"/>
    </source>
</evidence>
<keyword evidence="4" id="KW-1185">Reference proteome</keyword>
<protein>
    <submittedName>
        <fullName evidence="3">PNPLA domain-containing protein</fullName>
    </submittedName>
</protein>
<gene>
    <name evidence="1" type="ORF">C1SCF055_LOCUS17466</name>
</gene>
<reference evidence="2" key="2">
    <citation type="submission" date="2024-04" db="EMBL/GenBank/DDBJ databases">
        <authorList>
            <person name="Chen Y."/>
            <person name="Shah S."/>
            <person name="Dougan E. K."/>
            <person name="Thang M."/>
            <person name="Chan C."/>
        </authorList>
    </citation>
    <scope>NUCLEOTIDE SEQUENCE [LARGE SCALE GENOMIC DNA]</scope>
</reference>
<dbReference type="SUPFAM" id="SSF56112">
    <property type="entry name" value="Protein kinase-like (PK-like)"/>
    <property type="match status" value="1"/>
</dbReference>
<dbReference type="AlphaFoldDB" id="A0A9P1CDZ4"/>
<organism evidence="1">
    <name type="scientific">Cladocopium goreaui</name>
    <dbReference type="NCBI Taxonomy" id="2562237"/>
    <lineage>
        <taxon>Eukaryota</taxon>
        <taxon>Sar</taxon>
        <taxon>Alveolata</taxon>
        <taxon>Dinophyceae</taxon>
        <taxon>Suessiales</taxon>
        <taxon>Symbiodiniaceae</taxon>
        <taxon>Cladocopium</taxon>
    </lineage>
</organism>
<dbReference type="EMBL" id="CAMXCT030001482">
    <property type="protein sequence ID" value="CAL4777794.1"/>
    <property type="molecule type" value="Genomic_DNA"/>
</dbReference>